<comment type="caution">
    <text evidence="3">The sequence shown here is derived from an EMBL/GenBank/DDBJ whole genome shotgun (WGS) entry which is preliminary data.</text>
</comment>
<organism evidence="3 4">
    <name type="scientific">Pseudolactococcus carnosus</name>
    <dbReference type="NCBI Taxonomy" id="2749961"/>
    <lineage>
        <taxon>Bacteria</taxon>
        <taxon>Bacillati</taxon>
        <taxon>Bacillota</taxon>
        <taxon>Bacilli</taxon>
        <taxon>Lactobacillales</taxon>
        <taxon>Streptococcaceae</taxon>
        <taxon>Pseudolactococcus</taxon>
    </lineage>
</organism>
<feature type="domain" description="Ig-like" evidence="2">
    <location>
        <begin position="281"/>
        <end position="348"/>
    </location>
</feature>
<gene>
    <name evidence="3" type="ORF">GYN21_05030</name>
</gene>
<protein>
    <recommendedName>
        <fullName evidence="2">Ig-like domain-containing protein</fullName>
    </recommendedName>
</protein>
<accession>A0ABT0AS81</accession>
<dbReference type="InterPro" id="IPR022038">
    <property type="entry name" value="Ig-like_bact"/>
</dbReference>
<feature type="chain" id="PRO_5045326097" description="Ig-like domain-containing protein" evidence="1">
    <location>
        <begin position="25"/>
        <end position="419"/>
    </location>
</feature>
<dbReference type="InterPro" id="IPR018247">
    <property type="entry name" value="EF_Hand_1_Ca_BS"/>
</dbReference>
<keyword evidence="1" id="KW-0732">Signal</keyword>
<reference evidence="3 4" key="1">
    <citation type="journal article" date="2022" name="Microbiol. Res.">
        <title>Comparative genome analysis, predicted lifestyle and antimicrobial strategies of Lactococcus carnosus and Lactococcus paracarnosus isolated from meat.</title>
        <authorList>
            <person name="Werum V."/>
            <person name="Ehrmann M."/>
            <person name="Vogel R."/>
            <person name="Hilgarth M."/>
        </authorList>
    </citation>
    <scope>NUCLEOTIDE SEQUENCE [LARGE SCALE GENOMIC DNA]</scope>
    <source>
        <strain evidence="3 4">TMW22177</strain>
    </source>
</reference>
<feature type="signal peptide" evidence="1">
    <location>
        <begin position="1"/>
        <end position="24"/>
    </location>
</feature>
<dbReference type="InterPro" id="IPR032675">
    <property type="entry name" value="LRR_dom_sf"/>
</dbReference>
<sequence length="419" mass="46529">MKMKNILIPMLMIAPLMSSSNVLALDINNRVASAINSEQTDDINNWMPDKNVQNTVRISLGLSSSSQITKDMMNQLNTFTADSEVFKSFDGLQYAHNLTKLSLVNCQLPENFQLSFFAEHTPNLTELRISNCNLVSANLTGYISFYHINKLDFSNNQITGTMSDFNQIGSFMTAEEVNLANNQLSGGLPFEFPDGIPGIKVKQDDVTIKVNGSWDASDNFISAQDLTGNPISYNQLVVSGEVDPTTPGIYEVIYKQDFHNTWHNYSYKKLTVNVITDLTLKVKNTTLFKGDTWKPTDNFDSATNQFGKSLTVDDLTIKGADLVDTKIPGIYKVNYQNGTLEETTTVTVEDYILGDINRDGLVNEDDLVAFADYLNTGKLPTNVTEEYIKHAGNLDTGGTDPNAINEDDYLALIILLNNQ</sequence>
<dbReference type="RefSeq" id="WP_243945022.1">
    <property type="nucleotide sequence ID" value="NZ_JAAECP010000002.1"/>
</dbReference>
<evidence type="ECO:0000259" key="2">
    <source>
        <dbReference type="Pfam" id="PF07523"/>
    </source>
</evidence>
<evidence type="ECO:0000256" key="1">
    <source>
        <dbReference type="SAM" id="SignalP"/>
    </source>
</evidence>
<feature type="domain" description="Ig-like" evidence="2">
    <location>
        <begin position="202"/>
        <end position="257"/>
    </location>
</feature>
<proteinExistence type="predicted"/>
<dbReference type="EMBL" id="JAAECS010000003">
    <property type="protein sequence ID" value="MCJ1989580.1"/>
    <property type="molecule type" value="Genomic_DNA"/>
</dbReference>
<dbReference type="Gene3D" id="3.80.10.10">
    <property type="entry name" value="Ribonuclease Inhibitor"/>
    <property type="match status" value="1"/>
</dbReference>
<dbReference type="Proteomes" id="UP001522450">
    <property type="component" value="Unassembled WGS sequence"/>
</dbReference>
<evidence type="ECO:0000313" key="4">
    <source>
        <dbReference type="Proteomes" id="UP001522450"/>
    </source>
</evidence>
<dbReference type="InterPro" id="IPR013783">
    <property type="entry name" value="Ig-like_fold"/>
</dbReference>
<keyword evidence="4" id="KW-1185">Reference proteome</keyword>
<name>A0ABT0AS81_9LACT</name>
<dbReference type="PROSITE" id="PS00018">
    <property type="entry name" value="EF_HAND_1"/>
    <property type="match status" value="1"/>
</dbReference>
<dbReference type="SUPFAM" id="SSF52058">
    <property type="entry name" value="L domain-like"/>
    <property type="match status" value="1"/>
</dbReference>
<dbReference type="Pfam" id="PF07523">
    <property type="entry name" value="Big_3"/>
    <property type="match status" value="2"/>
</dbReference>
<dbReference type="Gene3D" id="2.60.40.10">
    <property type="entry name" value="Immunoglobulins"/>
    <property type="match status" value="2"/>
</dbReference>
<evidence type="ECO:0000313" key="3">
    <source>
        <dbReference type="EMBL" id="MCJ1989580.1"/>
    </source>
</evidence>